<protein>
    <submittedName>
        <fullName evidence="1">Uncharacterized protein</fullName>
    </submittedName>
</protein>
<dbReference type="EMBL" id="IACK01128915">
    <property type="protein sequence ID" value="LAA88212.1"/>
    <property type="molecule type" value="Transcribed_RNA"/>
</dbReference>
<sequence length="118" mass="13471">MLVCFLSESLFHGELKKKAFVSTLKHIEVCILFVKAPGPLEAHSLEKHRGFPKVVMETVQQKRQRNPHSCQIQSPLSHLTCLLLSGIPVRRVGNLDARKEKRNNRSCFEEKKSTLFCS</sequence>
<accession>A0A2D4IVG6</accession>
<reference evidence="1" key="1">
    <citation type="submission" date="2017-07" db="EMBL/GenBank/DDBJ databases">
        <authorList>
            <person name="Mikheyev A."/>
            <person name="Grau M."/>
        </authorList>
    </citation>
    <scope>NUCLEOTIDE SEQUENCE</scope>
    <source>
        <tissue evidence="1">Venom_gland</tissue>
    </source>
</reference>
<dbReference type="AlphaFoldDB" id="A0A2D4IVG6"/>
<proteinExistence type="predicted"/>
<name>A0A2D4IVG6_MICLE</name>
<organism evidence="1">
    <name type="scientific">Micrurus lemniscatus lemniscatus</name>
    <dbReference type="NCBI Taxonomy" id="129467"/>
    <lineage>
        <taxon>Eukaryota</taxon>
        <taxon>Metazoa</taxon>
        <taxon>Chordata</taxon>
        <taxon>Craniata</taxon>
        <taxon>Vertebrata</taxon>
        <taxon>Euteleostomi</taxon>
        <taxon>Lepidosauria</taxon>
        <taxon>Squamata</taxon>
        <taxon>Bifurcata</taxon>
        <taxon>Unidentata</taxon>
        <taxon>Episquamata</taxon>
        <taxon>Toxicofera</taxon>
        <taxon>Serpentes</taxon>
        <taxon>Colubroidea</taxon>
        <taxon>Elapidae</taxon>
        <taxon>Elapinae</taxon>
        <taxon>Micrurus</taxon>
    </lineage>
</organism>
<evidence type="ECO:0000313" key="1">
    <source>
        <dbReference type="EMBL" id="LAA88212.1"/>
    </source>
</evidence>
<reference evidence="1" key="2">
    <citation type="submission" date="2017-11" db="EMBL/GenBank/DDBJ databases">
        <title>Coralsnake Venomics: Analyses of Venom Gland Transcriptomes and Proteomes of Six Brazilian Taxa.</title>
        <authorList>
            <person name="Aird S.D."/>
            <person name="Jorge da Silva N."/>
            <person name="Qiu L."/>
            <person name="Villar-Briones A."/>
            <person name="Aparecida-Saddi V."/>
            <person name="Campos-Telles M.P."/>
            <person name="Grau M."/>
            <person name="Mikheyev A.S."/>
        </authorList>
    </citation>
    <scope>NUCLEOTIDE SEQUENCE</scope>
    <source>
        <tissue evidence="1">Venom_gland</tissue>
    </source>
</reference>